<dbReference type="AlphaFoldDB" id="A0A242MZB2"/>
<dbReference type="EMBL" id="NBTZ01000039">
    <property type="protein sequence ID" value="OTP76226.1"/>
    <property type="molecule type" value="Genomic_DNA"/>
</dbReference>
<protein>
    <submittedName>
        <fullName evidence="1">Uncharacterized protein</fullName>
    </submittedName>
</protein>
<gene>
    <name evidence="1" type="ORF">PAMC26577_11440</name>
</gene>
<reference evidence="1 2" key="1">
    <citation type="submission" date="2017-03" db="EMBL/GenBank/DDBJ databases">
        <title>Genome analysis of strain PAMC 26577.</title>
        <authorList>
            <person name="Oh H.-M."/>
            <person name="Yang J.-A."/>
        </authorList>
    </citation>
    <scope>NUCLEOTIDE SEQUENCE [LARGE SCALE GENOMIC DNA]</scope>
    <source>
        <strain evidence="1 2">PAMC 26577</strain>
    </source>
</reference>
<comment type="caution">
    <text evidence="1">The sequence shown here is derived from an EMBL/GenBank/DDBJ whole genome shotgun (WGS) entry which is preliminary data.</text>
</comment>
<organism evidence="1 2">
    <name type="scientific">Caballeronia sordidicola</name>
    <name type="common">Burkholderia sordidicola</name>
    <dbReference type="NCBI Taxonomy" id="196367"/>
    <lineage>
        <taxon>Bacteria</taxon>
        <taxon>Pseudomonadati</taxon>
        <taxon>Pseudomonadota</taxon>
        <taxon>Betaproteobacteria</taxon>
        <taxon>Burkholderiales</taxon>
        <taxon>Burkholderiaceae</taxon>
        <taxon>Caballeronia</taxon>
    </lineage>
</organism>
<name>A0A242MZB2_CABSO</name>
<evidence type="ECO:0000313" key="2">
    <source>
        <dbReference type="Proteomes" id="UP000195221"/>
    </source>
</evidence>
<proteinExistence type="predicted"/>
<sequence length="38" mass="4310">MVNFQPVATTSEISFTSYRRVLCRESLILAKNDPPLVL</sequence>
<dbReference type="Proteomes" id="UP000195221">
    <property type="component" value="Unassembled WGS sequence"/>
</dbReference>
<accession>A0A242MZB2</accession>
<evidence type="ECO:0000313" key="1">
    <source>
        <dbReference type="EMBL" id="OTP76226.1"/>
    </source>
</evidence>